<evidence type="ECO:0000256" key="3">
    <source>
        <dbReference type="ARBA" id="ARBA00004997"/>
    </source>
</evidence>
<keyword evidence="14" id="KW-0630">Potassium</keyword>
<evidence type="ECO:0000256" key="15">
    <source>
        <dbReference type="ARBA" id="ARBA00023152"/>
    </source>
</evidence>
<accession>A0A845REB0</accession>
<name>A0A845REB0_9FIRM</name>
<dbReference type="InterPro" id="IPR015795">
    <property type="entry name" value="Pyrv_Knase_C"/>
</dbReference>
<keyword evidence="13 18" id="KW-0460">Magnesium</keyword>
<dbReference type="GO" id="GO:0030955">
    <property type="term" value="F:potassium ion binding"/>
    <property type="evidence" value="ECO:0007669"/>
    <property type="project" value="UniProtKB-UniRule"/>
</dbReference>
<sequence>MRKTKIVCTLGPASDSEERIAQLISAGMNVARFNFSHGTHESHRATFERICRLREQMGIPVATLLDTKGPEIRLGLFKGGKAQLDAGSRFTLCAGECEGDASHASITFPGLAADVKAGGTILLNDGAIELRVVGVREGAIECDVVNGGVISDHKGVNVPGVHLSMPYVSERDRADIMFGAGLGFDFIAASFVRCADDILEIRQILERQGNEKIRIIAKIENAEGVGNIDDILRVSDGIMVARGDMGVEVPFEEVPILQKMLISKCYNTGKMVITATQMLESMIHSPRPTRAEAADVANAIYDGTSAIMLSGETAAGDYPIETVSTMAQIAERTERDINYQKRFFARSGERVPDITNAISHATCTTAYDLGAAAIITVTWSGTTARMLSKFRPDIPIIACTHMPHTYHQLALSWGVTPLLADVKQSTDDLFAHAVERAQDAGFVRDGDIVVITAGVPLGINGTTNLLKVHVVGDILVSGQGVNGRCAFGRLCVARTGEEALSSFNDGDILVVPQTSNELLPIMKKASGIVTERGGLNSHAAIVGMALDIPVIVFAENATSILKSSTIVEIDAAAGTVSNRTRTERGGQKKDNSPVACSRA</sequence>
<feature type="region of interest" description="Disordered" evidence="19">
    <location>
        <begin position="577"/>
        <end position="599"/>
    </location>
</feature>
<evidence type="ECO:0000256" key="12">
    <source>
        <dbReference type="ARBA" id="ARBA00022840"/>
    </source>
</evidence>
<comment type="similarity">
    <text evidence="5 18">Belongs to the pyruvate kinase family.</text>
</comment>
<protein>
    <recommendedName>
        <fullName evidence="7 17">Pyruvate kinase</fullName>
        <ecNumber evidence="6 17">2.7.1.40</ecNumber>
    </recommendedName>
</protein>
<evidence type="ECO:0000256" key="1">
    <source>
        <dbReference type="ARBA" id="ARBA00001946"/>
    </source>
</evidence>
<dbReference type="PANTHER" id="PTHR11817">
    <property type="entry name" value="PYRUVATE KINASE"/>
    <property type="match status" value="1"/>
</dbReference>
<dbReference type="Gene3D" id="2.40.33.10">
    <property type="entry name" value="PK beta-barrel domain-like"/>
    <property type="match status" value="1"/>
</dbReference>
<keyword evidence="8 18" id="KW-0808">Transferase</keyword>
<comment type="similarity">
    <text evidence="4">In the C-terminal section; belongs to the PEP-utilizing enzyme family.</text>
</comment>
<evidence type="ECO:0000256" key="6">
    <source>
        <dbReference type="ARBA" id="ARBA00012142"/>
    </source>
</evidence>
<dbReference type="SUPFAM" id="SSF52935">
    <property type="entry name" value="PK C-terminal domain-like"/>
    <property type="match status" value="1"/>
</dbReference>
<dbReference type="Pfam" id="PF02887">
    <property type="entry name" value="PK_C"/>
    <property type="match status" value="1"/>
</dbReference>
<dbReference type="GO" id="GO:0004743">
    <property type="term" value="F:pyruvate kinase activity"/>
    <property type="evidence" value="ECO:0007669"/>
    <property type="project" value="UniProtKB-UniRule"/>
</dbReference>
<dbReference type="InterPro" id="IPR015806">
    <property type="entry name" value="Pyrv_Knase_insert_dom_sf"/>
</dbReference>
<dbReference type="SUPFAM" id="SSF52009">
    <property type="entry name" value="Phosphohistidine domain"/>
    <property type="match status" value="1"/>
</dbReference>
<dbReference type="PROSITE" id="PS00110">
    <property type="entry name" value="PYRUVATE_KINASE"/>
    <property type="match status" value="1"/>
</dbReference>
<dbReference type="InterPro" id="IPR015813">
    <property type="entry name" value="Pyrv/PenolPyrv_kinase-like_dom"/>
</dbReference>
<evidence type="ECO:0000256" key="16">
    <source>
        <dbReference type="ARBA" id="ARBA00023317"/>
    </source>
</evidence>
<evidence type="ECO:0000259" key="21">
    <source>
        <dbReference type="Pfam" id="PF00391"/>
    </source>
</evidence>
<keyword evidence="15 18" id="KW-0324">Glycolysis</keyword>
<dbReference type="Gene3D" id="3.20.20.60">
    <property type="entry name" value="Phosphoenolpyruvate-binding domains"/>
    <property type="match status" value="1"/>
</dbReference>
<comment type="catalytic activity">
    <reaction evidence="18">
        <text>pyruvate + ATP = phosphoenolpyruvate + ADP + H(+)</text>
        <dbReference type="Rhea" id="RHEA:18157"/>
        <dbReference type="ChEBI" id="CHEBI:15361"/>
        <dbReference type="ChEBI" id="CHEBI:15378"/>
        <dbReference type="ChEBI" id="CHEBI:30616"/>
        <dbReference type="ChEBI" id="CHEBI:58702"/>
        <dbReference type="ChEBI" id="CHEBI:456216"/>
        <dbReference type="EC" id="2.7.1.40"/>
    </reaction>
</comment>
<dbReference type="InterPro" id="IPR040442">
    <property type="entry name" value="Pyrv_kinase-like_dom_sf"/>
</dbReference>
<dbReference type="InterPro" id="IPR001697">
    <property type="entry name" value="Pyr_Knase"/>
</dbReference>
<evidence type="ECO:0000256" key="14">
    <source>
        <dbReference type="ARBA" id="ARBA00022958"/>
    </source>
</evidence>
<dbReference type="InterPro" id="IPR015793">
    <property type="entry name" value="Pyrv_Knase_brl"/>
</dbReference>
<evidence type="ECO:0000256" key="19">
    <source>
        <dbReference type="SAM" id="MobiDB-lite"/>
    </source>
</evidence>
<dbReference type="UniPathway" id="UPA00109">
    <property type="reaction ID" value="UER00188"/>
</dbReference>
<evidence type="ECO:0000259" key="20">
    <source>
        <dbReference type="Pfam" id="PF00224"/>
    </source>
</evidence>
<dbReference type="OrthoDB" id="9812123at2"/>
<dbReference type="AlphaFoldDB" id="A0A845REB0"/>
<keyword evidence="10" id="KW-0547">Nucleotide-binding</keyword>
<evidence type="ECO:0000256" key="9">
    <source>
        <dbReference type="ARBA" id="ARBA00022723"/>
    </source>
</evidence>
<dbReference type="NCBIfam" id="NF004491">
    <property type="entry name" value="PRK05826.1"/>
    <property type="match status" value="1"/>
</dbReference>
<dbReference type="SUPFAM" id="SSF50800">
    <property type="entry name" value="PK beta-barrel domain-like"/>
    <property type="match status" value="1"/>
</dbReference>
<dbReference type="InterPro" id="IPR008279">
    <property type="entry name" value="PEP-util_enz_mobile_dom"/>
</dbReference>
<keyword evidence="12" id="KW-0067">ATP-binding</keyword>
<evidence type="ECO:0000313" key="24">
    <source>
        <dbReference type="Proteomes" id="UP000446348"/>
    </source>
</evidence>
<dbReference type="Pfam" id="PF00391">
    <property type="entry name" value="PEP-utilizers"/>
    <property type="match status" value="1"/>
</dbReference>
<dbReference type="EMBL" id="QXWZ01000004">
    <property type="protein sequence ID" value="NBI77909.1"/>
    <property type="molecule type" value="Genomic_DNA"/>
</dbReference>
<evidence type="ECO:0000256" key="4">
    <source>
        <dbReference type="ARBA" id="ARBA00006237"/>
    </source>
</evidence>
<comment type="pathway">
    <text evidence="3 18">Carbohydrate degradation; glycolysis; pyruvate from D-glyceraldehyde 3-phosphate: step 5/5.</text>
</comment>
<evidence type="ECO:0000256" key="7">
    <source>
        <dbReference type="ARBA" id="ARBA00018587"/>
    </source>
</evidence>
<evidence type="ECO:0000256" key="11">
    <source>
        <dbReference type="ARBA" id="ARBA00022777"/>
    </source>
</evidence>
<dbReference type="NCBIfam" id="NF004978">
    <property type="entry name" value="PRK06354.1"/>
    <property type="match status" value="1"/>
</dbReference>
<keyword evidence="9" id="KW-0479">Metal-binding</keyword>
<gene>
    <name evidence="23" type="primary">pyk</name>
    <name evidence="23" type="ORF">D3Z39_03295</name>
</gene>
<feature type="compositionally biased region" description="Basic and acidic residues" evidence="19">
    <location>
        <begin position="580"/>
        <end position="591"/>
    </location>
</feature>
<dbReference type="InterPro" id="IPR011037">
    <property type="entry name" value="Pyrv_Knase-like_insert_dom_sf"/>
</dbReference>
<dbReference type="FunFam" id="2.40.33.10:FF:000001">
    <property type="entry name" value="Pyruvate kinase"/>
    <property type="match status" value="1"/>
</dbReference>
<comment type="cofactor">
    <cofactor evidence="2">
        <name>K(+)</name>
        <dbReference type="ChEBI" id="CHEBI:29103"/>
    </cofactor>
</comment>
<keyword evidence="16 23" id="KW-0670">Pyruvate</keyword>
<organism evidence="23 24">
    <name type="scientific">Anaerotruncus colihominis</name>
    <dbReference type="NCBI Taxonomy" id="169435"/>
    <lineage>
        <taxon>Bacteria</taxon>
        <taxon>Bacillati</taxon>
        <taxon>Bacillota</taxon>
        <taxon>Clostridia</taxon>
        <taxon>Eubacteriales</taxon>
        <taxon>Oscillospiraceae</taxon>
        <taxon>Anaerotruncus</taxon>
    </lineage>
</organism>
<dbReference type="GO" id="GO:0016301">
    <property type="term" value="F:kinase activity"/>
    <property type="evidence" value="ECO:0007669"/>
    <property type="project" value="UniProtKB-KW"/>
</dbReference>
<dbReference type="PRINTS" id="PR01050">
    <property type="entry name" value="PYRUVTKNASE"/>
</dbReference>
<dbReference type="RefSeq" id="WP_160208811.1">
    <property type="nucleotide sequence ID" value="NZ_CAMUSJ010000008.1"/>
</dbReference>
<evidence type="ECO:0000256" key="13">
    <source>
        <dbReference type="ARBA" id="ARBA00022842"/>
    </source>
</evidence>
<dbReference type="Pfam" id="PF00224">
    <property type="entry name" value="PK"/>
    <property type="match status" value="1"/>
</dbReference>
<dbReference type="Gene3D" id="3.40.1380.20">
    <property type="entry name" value="Pyruvate kinase, C-terminal domain"/>
    <property type="match status" value="1"/>
</dbReference>
<evidence type="ECO:0000256" key="8">
    <source>
        <dbReference type="ARBA" id="ARBA00022679"/>
    </source>
</evidence>
<keyword evidence="11 18" id="KW-0418">Kinase</keyword>
<evidence type="ECO:0000256" key="5">
    <source>
        <dbReference type="ARBA" id="ARBA00008663"/>
    </source>
</evidence>
<evidence type="ECO:0000256" key="10">
    <source>
        <dbReference type="ARBA" id="ARBA00022741"/>
    </source>
</evidence>
<dbReference type="InterPro" id="IPR018209">
    <property type="entry name" value="Pyrv_Knase_AS"/>
</dbReference>
<dbReference type="InterPro" id="IPR036918">
    <property type="entry name" value="Pyrv_Knase_C_sf"/>
</dbReference>
<evidence type="ECO:0000256" key="2">
    <source>
        <dbReference type="ARBA" id="ARBA00001958"/>
    </source>
</evidence>
<evidence type="ECO:0000259" key="22">
    <source>
        <dbReference type="Pfam" id="PF02887"/>
    </source>
</evidence>
<dbReference type="Gene3D" id="3.50.30.10">
    <property type="entry name" value="Phosphohistidine domain"/>
    <property type="match status" value="1"/>
</dbReference>
<dbReference type="InterPro" id="IPR036637">
    <property type="entry name" value="Phosphohistidine_dom_sf"/>
</dbReference>
<dbReference type="GO" id="GO:0005524">
    <property type="term" value="F:ATP binding"/>
    <property type="evidence" value="ECO:0007669"/>
    <property type="project" value="UniProtKB-KW"/>
</dbReference>
<dbReference type="Proteomes" id="UP000446348">
    <property type="component" value="Unassembled WGS sequence"/>
</dbReference>
<comment type="caution">
    <text evidence="23">The sequence shown here is derived from an EMBL/GenBank/DDBJ whole genome shotgun (WGS) entry which is preliminary data.</text>
</comment>
<evidence type="ECO:0000256" key="18">
    <source>
        <dbReference type="RuleBase" id="RU000504"/>
    </source>
</evidence>
<proteinExistence type="inferred from homology"/>
<feature type="domain" description="Pyruvate kinase barrel" evidence="20">
    <location>
        <begin position="1"/>
        <end position="323"/>
    </location>
</feature>
<evidence type="ECO:0000256" key="17">
    <source>
        <dbReference type="NCBIfam" id="TIGR01064"/>
    </source>
</evidence>
<reference evidence="23 24" key="1">
    <citation type="submission" date="2018-08" db="EMBL/GenBank/DDBJ databases">
        <title>Murine metabolic-syndrome-specific gut microbial biobank.</title>
        <authorList>
            <person name="Liu C."/>
        </authorList>
    </citation>
    <scope>NUCLEOTIDE SEQUENCE [LARGE SCALE GENOMIC DNA]</scope>
    <source>
        <strain evidence="23 24">X69</strain>
    </source>
</reference>
<dbReference type="SUPFAM" id="SSF51621">
    <property type="entry name" value="Phosphoenolpyruvate/pyruvate domain"/>
    <property type="match status" value="1"/>
</dbReference>
<comment type="cofactor">
    <cofactor evidence="1">
        <name>Mg(2+)</name>
        <dbReference type="ChEBI" id="CHEBI:18420"/>
    </cofactor>
</comment>
<feature type="domain" description="PEP-utilising enzyme mobile" evidence="21">
    <location>
        <begin position="503"/>
        <end position="574"/>
    </location>
</feature>
<dbReference type="EC" id="2.7.1.40" evidence="6 17"/>
<dbReference type="FunFam" id="3.20.20.60:FF:000025">
    <property type="entry name" value="Pyruvate kinase"/>
    <property type="match status" value="1"/>
</dbReference>
<evidence type="ECO:0000313" key="23">
    <source>
        <dbReference type="EMBL" id="NBI77909.1"/>
    </source>
</evidence>
<dbReference type="GO" id="GO:0000287">
    <property type="term" value="F:magnesium ion binding"/>
    <property type="evidence" value="ECO:0007669"/>
    <property type="project" value="UniProtKB-UniRule"/>
</dbReference>
<feature type="domain" description="Pyruvate kinase C-terminal" evidence="22">
    <location>
        <begin position="356"/>
        <end position="469"/>
    </location>
</feature>
<dbReference type="NCBIfam" id="TIGR01064">
    <property type="entry name" value="pyruv_kin"/>
    <property type="match status" value="1"/>
</dbReference>